<evidence type="ECO:0000256" key="1">
    <source>
        <dbReference type="SAM" id="MobiDB-lite"/>
    </source>
</evidence>
<name>A0A7S4PG95_9EUKA</name>
<proteinExistence type="predicted"/>
<sequence>MPESTPEEVEEMYEFMDNNSWGTLEQWALETIGKPEVKEGKYSDLQGWGEKMKSAILDKANEIRRQEIGSTVQERYENYASISDKDRQYYEFYRQSFKDLQHYTTHARIIQDGFTAVDAMYESLRNFNLSLRRAEVLIPQIPTEYGRYQMRHLNRRYDLTKEVHVNRTSCAGHCLRLQRWREAHIRPLVNTTYQGRVLKGLVDKSSAPHDKLTHQLYTQFDDFGRELISAFRLLSLLNERMDKGFREEKLVRMVEGRLKRLKRMEADLNMKEWRSLNLKFIDHYKDVENACLWEEPIEMLSKQCESDDDLQREPEVQEALQKLMAFWRRKQNRRVKNADYYAKMNAIRKNWWKGKSPNIYAHNQVNVNPALTNLAMSVPEGELRDMALECARAVSFNPRYKHHEKLALVAEFCNKLKDQFFLGMGISKKEFLVLRKQAEQIARGEGDMVIDADDPMMGHEVDPSRYLPKGTSSHETKDAVNFSGKYGV</sequence>
<organism evidence="2">
    <name type="scientific">Paramoeba aestuarina</name>
    <dbReference type="NCBI Taxonomy" id="180227"/>
    <lineage>
        <taxon>Eukaryota</taxon>
        <taxon>Amoebozoa</taxon>
        <taxon>Discosea</taxon>
        <taxon>Flabellinia</taxon>
        <taxon>Dactylopodida</taxon>
        <taxon>Paramoebidae</taxon>
        <taxon>Paramoeba</taxon>
    </lineage>
</organism>
<dbReference type="AlphaFoldDB" id="A0A7S4PG95"/>
<accession>A0A7S4PG95</accession>
<evidence type="ECO:0000313" key="2">
    <source>
        <dbReference type="EMBL" id="CAE2334250.1"/>
    </source>
</evidence>
<protein>
    <submittedName>
        <fullName evidence="2">Uncharacterized protein</fullName>
    </submittedName>
</protein>
<reference evidence="2" key="1">
    <citation type="submission" date="2021-01" db="EMBL/GenBank/DDBJ databases">
        <authorList>
            <person name="Corre E."/>
            <person name="Pelletier E."/>
            <person name="Niang G."/>
            <person name="Scheremetjew M."/>
            <person name="Finn R."/>
            <person name="Kale V."/>
            <person name="Holt S."/>
            <person name="Cochrane G."/>
            <person name="Meng A."/>
            <person name="Brown T."/>
            <person name="Cohen L."/>
        </authorList>
    </citation>
    <scope>NUCLEOTIDE SEQUENCE</scope>
    <source>
        <strain evidence="2">SoJaBio B1-5/56/2</strain>
    </source>
</reference>
<dbReference type="EMBL" id="HBKR01035902">
    <property type="protein sequence ID" value="CAE2334250.1"/>
    <property type="molecule type" value="Transcribed_RNA"/>
</dbReference>
<feature type="region of interest" description="Disordered" evidence="1">
    <location>
        <begin position="465"/>
        <end position="488"/>
    </location>
</feature>
<gene>
    <name evidence="2" type="ORF">NAES01612_LOCUS23487</name>
</gene>